<feature type="region of interest" description="Disordered" evidence="6">
    <location>
        <begin position="1"/>
        <end position="50"/>
    </location>
</feature>
<evidence type="ECO:0000256" key="1">
    <source>
        <dbReference type="ARBA" id="ARBA00004123"/>
    </source>
</evidence>
<dbReference type="Pfam" id="PF07522">
    <property type="entry name" value="DRMBL"/>
    <property type="match status" value="1"/>
</dbReference>
<gene>
    <name evidence="8" type="ORF">JYZ213_LOCUS11357</name>
</gene>
<evidence type="ECO:0000256" key="3">
    <source>
        <dbReference type="ARBA" id="ARBA00022763"/>
    </source>
</evidence>
<dbReference type="EMBL" id="CAJNOG010000085">
    <property type="protein sequence ID" value="CAF0916228.1"/>
    <property type="molecule type" value="Genomic_DNA"/>
</dbReference>
<feature type="domain" description="DNA repair metallo-beta-lactamase" evidence="7">
    <location>
        <begin position="480"/>
        <end position="584"/>
    </location>
</feature>
<comment type="caution">
    <text evidence="8">The sequence shown here is derived from an EMBL/GenBank/DDBJ whole genome shotgun (WGS) entry which is preliminary data.</text>
</comment>
<organism evidence="8 9">
    <name type="scientific">Adineta steineri</name>
    <dbReference type="NCBI Taxonomy" id="433720"/>
    <lineage>
        <taxon>Eukaryota</taxon>
        <taxon>Metazoa</taxon>
        <taxon>Spiralia</taxon>
        <taxon>Gnathifera</taxon>
        <taxon>Rotifera</taxon>
        <taxon>Eurotatoria</taxon>
        <taxon>Bdelloidea</taxon>
        <taxon>Adinetida</taxon>
        <taxon>Adinetidae</taxon>
        <taxon>Adineta</taxon>
    </lineage>
</organism>
<accession>A0A814ANS3</accession>
<evidence type="ECO:0000259" key="7">
    <source>
        <dbReference type="Pfam" id="PF07522"/>
    </source>
</evidence>
<evidence type="ECO:0000256" key="6">
    <source>
        <dbReference type="SAM" id="MobiDB-lite"/>
    </source>
</evidence>
<comment type="similarity">
    <text evidence="2">Belongs to the DNA repair metallo-beta-lactamase (DRMBL) family.</text>
</comment>
<evidence type="ECO:0000313" key="9">
    <source>
        <dbReference type="Proteomes" id="UP000663845"/>
    </source>
</evidence>
<evidence type="ECO:0000256" key="2">
    <source>
        <dbReference type="ARBA" id="ARBA00010304"/>
    </source>
</evidence>
<dbReference type="GO" id="GO:0003684">
    <property type="term" value="F:damaged DNA binding"/>
    <property type="evidence" value="ECO:0007669"/>
    <property type="project" value="TreeGrafter"/>
</dbReference>
<dbReference type="GO" id="GO:0006303">
    <property type="term" value="P:double-strand break repair via nonhomologous end joining"/>
    <property type="evidence" value="ECO:0007669"/>
    <property type="project" value="TreeGrafter"/>
</dbReference>
<keyword evidence="4" id="KW-0234">DNA repair</keyword>
<dbReference type="InterPro" id="IPR036866">
    <property type="entry name" value="RibonucZ/Hydroxyglut_hydro"/>
</dbReference>
<dbReference type="FunFam" id="3.40.50.12650:FF:000001">
    <property type="entry name" value="DNA cross-link repair 1A"/>
    <property type="match status" value="1"/>
</dbReference>
<dbReference type="PANTHER" id="PTHR23240:SF6">
    <property type="entry name" value="DNA CROSS-LINK REPAIR 1A PROTEIN"/>
    <property type="match status" value="1"/>
</dbReference>
<dbReference type="SUPFAM" id="SSF56281">
    <property type="entry name" value="Metallo-hydrolase/oxidoreductase"/>
    <property type="match status" value="1"/>
</dbReference>
<sequence>MAANENNSFTEEKDDQKTLSLKRIITVSSDDDDNHEDKESNKRQRSLSLTKIKPSQLINKQPVIRNTRQTSLSIIRTNSDEGDNEERKWNLKMIASSSSSNQTLPKQQKKKMTQTKLTTLFKQKPSSPLVRTVSSPSIVKAETVIVTDRTRTVSLDGIDIDEEELFSQWNDQLNTSASATTTTEATTKTVDSKSVWKQIFGKPVKPKPIVDDEELKEQWSQLDKEQPPGNHRFYNPPAGVKRTCPFYKKIPGIFLFRFSCMTISNQSQIYLGTTFCVDAFNFGNIEGIQAYFLSHFHSDHYGGLNKKFSNMLYSNQITCNLCKSQLGVRPENMTILPMNVFTNIHGIDVALIDANHCPGSNMFLFRFPNGKLILHTGDFRAASDILKHPLLQPNQIDTIYLDTTYCDSHYRFPPQDEVIESAVELVSDVLKENSKTLVAVGAYLVGKERVFHAIAKALDCKIFVEARKFRVLNQLENDDLSKRLTKNPHETNIHVVGMGSVTQPMLQTHIDKYSLKYSKIIGIKPTGWTTPRSTGGSKHYSTETKSSNITVYGFPYSEHSSFNELKFFIEYLKPKRIIPTVNIGRANIRDKMNGYFKQWLSV</sequence>
<name>A0A814ANS3_9BILA</name>
<dbReference type="Gene3D" id="3.60.15.10">
    <property type="entry name" value="Ribonuclease Z/Hydroxyacylglutathione hydrolase-like"/>
    <property type="match status" value="1"/>
</dbReference>
<evidence type="ECO:0000313" key="8">
    <source>
        <dbReference type="EMBL" id="CAF0916228.1"/>
    </source>
</evidence>
<protein>
    <recommendedName>
        <fullName evidence="7">DNA repair metallo-beta-lactamase domain-containing protein</fullName>
    </recommendedName>
</protein>
<reference evidence="8" key="1">
    <citation type="submission" date="2021-02" db="EMBL/GenBank/DDBJ databases">
        <authorList>
            <person name="Nowell W R."/>
        </authorList>
    </citation>
    <scope>NUCLEOTIDE SEQUENCE</scope>
</reference>
<dbReference type="Proteomes" id="UP000663845">
    <property type="component" value="Unassembled WGS sequence"/>
</dbReference>
<dbReference type="GO" id="GO:0036297">
    <property type="term" value="P:interstrand cross-link repair"/>
    <property type="evidence" value="ECO:0007669"/>
    <property type="project" value="TreeGrafter"/>
</dbReference>
<dbReference type="GO" id="GO:0035312">
    <property type="term" value="F:5'-3' DNA exonuclease activity"/>
    <property type="evidence" value="ECO:0007669"/>
    <property type="project" value="TreeGrafter"/>
</dbReference>
<dbReference type="Gene3D" id="3.40.50.12650">
    <property type="match status" value="1"/>
</dbReference>
<evidence type="ECO:0000256" key="4">
    <source>
        <dbReference type="ARBA" id="ARBA00023204"/>
    </source>
</evidence>
<comment type="subcellular location">
    <subcellularLocation>
        <location evidence="1">Nucleus</location>
    </subcellularLocation>
</comment>
<proteinExistence type="inferred from homology"/>
<dbReference type="PANTHER" id="PTHR23240">
    <property type="entry name" value="DNA CROSS-LINK REPAIR PROTEIN PSO2/SNM1-RELATED"/>
    <property type="match status" value="1"/>
</dbReference>
<keyword evidence="5" id="KW-0539">Nucleus</keyword>
<dbReference type="InterPro" id="IPR011084">
    <property type="entry name" value="DRMBL"/>
</dbReference>
<dbReference type="CDD" id="cd16273">
    <property type="entry name" value="SNM1A-1C-like_MBL-fold"/>
    <property type="match status" value="1"/>
</dbReference>
<dbReference type="GO" id="GO:0005634">
    <property type="term" value="C:nucleus"/>
    <property type="evidence" value="ECO:0007669"/>
    <property type="project" value="UniProtKB-SubCell"/>
</dbReference>
<evidence type="ECO:0000256" key="5">
    <source>
        <dbReference type="ARBA" id="ARBA00023242"/>
    </source>
</evidence>
<keyword evidence="3" id="KW-0227">DNA damage</keyword>
<dbReference type="AlphaFoldDB" id="A0A814ANS3"/>